<sequence>MAIEWYRRKSWTKIDEEEFFAKLGRARKSGRAQYLKIQAIELVDTKEIYLLNIAKVLLQKILTDYPEDIFYKSTIFSIFGDIYLLENDIEKSIECYKHAIDLEKIYISVKTDAYLKYSELIIKNQFKNLYTIVEEILEQNVSHLLFPLEKYKVFSILSIINKYNSKTEIANKYAELADKNAQASTSGLRYHKYLGIVSERDDFLDEMARSNNY</sequence>
<dbReference type="InterPro" id="IPR019734">
    <property type="entry name" value="TPR_rpt"/>
</dbReference>
<name>A0ABS5PA13_9FLAO</name>
<keyword evidence="1" id="KW-0802">TPR repeat</keyword>
<evidence type="ECO:0000313" key="3">
    <source>
        <dbReference type="Proteomes" id="UP000722625"/>
    </source>
</evidence>
<dbReference type="PROSITE" id="PS50005">
    <property type="entry name" value="TPR"/>
    <property type="match status" value="1"/>
</dbReference>
<dbReference type="RefSeq" id="WP_213297984.1">
    <property type="nucleotide sequence ID" value="NZ_JAGYVZ010000006.1"/>
</dbReference>
<accession>A0ABS5PA13</accession>
<comment type="caution">
    <text evidence="2">The sequence shown here is derived from an EMBL/GenBank/DDBJ whole genome shotgun (WGS) entry which is preliminary data.</text>
</comment>
<keyword evidence="3" id="KW-1185">Reference proteome</keyword>
<organism evidence="2 3">
    <name type="scientific">Flavobacterium psychroterrae</name>
    <dbReference type="NCBI Taxonomy" id="2133767"/>
    <lineage>
        <taxon>Bacteria</taxon>
        <taxon>Pseudomonadati</taxon>
        <taxon>Bacteroidota</taxon>
        <taxon>Flavobacteriia</taxon>
        <taxon>Flavobacteriales</taxon>
        <taxon>Flavobacteriaceae</taxon>
        <taxon>Flavobacterium</taxon>
    </lineage>
</organism>
<protein>
    <recommendedName>
        <fullName evidence="4">Tetratricopeptide repeat protein</fullName>
    </recommendedName>
</protein>
<feature type="repeat" description="TPR" evidence="1">
    <location>
        <begin position="73"/>
        <end position="106"/>
    </location>
</feature>
<evidence type="ECO:0000256" key="1">
    <source>
        <dbReference type="PROSITE-ProRule" id="PRU00339"/>
    </source>
</evidence>
<gene>
    <name evidence="2" type="ORF">KHA90_08770</name>
</gene>
<dbReference type="EMBL" id="JAGYVZ010000006">
    <property type="protein sequence ID" value="MBS7231116.1"/>
    <property type="molecule type" value="Genomic_DNA"/>
</dbReference>
<evidence type="ECO:0000313" key="2">
    <source>
        <dbReference type="EMBL" id="MBS7231116.1"/>
    </source>
</evidence>
<dbReference type="Proteomes" id="UP000722625">
    <property type="component" value="Unassembled WGS sequence"/>
</dbReference>
<reference evidence="2 3" key="1">
    <citation type="journal article" date="2018" name="Int. J. Syst. Evol. Microbiol.">
        <title>Flavobacterium chryseum sp. nov. and Flavobacterium psychroterrae sp. nov., novel environmental bacteria isolated from Antarctica.</title>
        <authorList>
            <person name="Kralova S."/>
            <person name="Svec P."/>
            <person name="Busse H.J."/>
            <person name="Stankova E."/>
            <person name="Vaczi P."/>
            <person name="Sedlacek I."/>
        </authorList>
    </citation>
    <scope>NUCLEOTIDE SEQUENCE [LARGE SCALE GENOMIC DNA]</scope>
    <source>
        <strain evidence="2 3">CCM 8827</strain>
    </source>
</reference>
<evidence type="ECO:0008006" key="4">
    <source>
        <dbReference type="Google" id="ProtNLM"/>
    </source>
</evidence>
<proteinExistence type="predicted"/>